<dbReference type="Pfam" id="PF13468">
    <property type="entry name" value="Glyoxalase_3"/>
    <property type="match status" value="1"/>
</dbReference>
<feature type="domain" description="Glyoxalase-like" evidence="1">
    <location>
        <begin position="5"/>
        <end position="174"/>
    </location>
</feature>
<dbReference type="Gene3D" id="3.10.180.10">
    <property type="entry name" value="2,3-Dihydroxybiphenyl 1,2-Dioxygenase, domain 1"/>
    <property type="match status" value="1"/>
</dbReference>
<keyword evidence="3" id="KW-1185">Reference proteome</keyword>
<evidence type="ECO:0000259" key="1">
    <source>
        <dbReference type="Pfam" id="PF13468"/>
    </source>
</evidence>
<dbReference type="EMBL" id="CP029494">
    <property type="protein sequence ID" value="AWN23652.1"/>
    <property type="molecule type" value="Genomic_DNA"/>
</dbReference>
<dbReference type="AlphaFoldDB" id="A0A2Z3JF40"/>
<dbReference type="Proteomes" id="UP000245368">
    <property type="component" value="Chromosome"/>
</dbReference>
<evidence type="ECO:0000313" key="3">
    <source>
        <dbReference type="Proteomes" id="UP000245368"/>
    </source>
</evidence>
<dbReference type="InterPro" id="IPR029068">
    <property type="entry name" value="Glyas_Bleomycin-R_OHBP_Dase"/>
</dbReference>
<dbReference type="KEGG" id="dez:DKM44_10775"/>
<dbReference type="OrthoDB" id="9111355at2"/>
<proteinExistence type="predicted"/>
<name>A0A2Z3JF40_9DEIO</name>
<sequence>MDAALDHLVVAARTLEEGAAWLKERLGVPLSPGGEHVEFGTHNRLLSLGAAYLEVIAVNPQASAPSRPRWFGIDTPAVRRRLEGGPALLHWVARTPAAPLPTQGEALALTRGRYAWTLTVPPDGSLPAGGVVPSLIAWRGESPAAALPDRGVRLRSLILRTPRPGDLNAALERLSLLGLVEAGAVSVEEAAAPSLECWLETPGGEVRLG</sequence>
<dbReference type="InterPro" id="IPR025870">
    <property type="entry name" value="Glyoxalase-like_dom"/>
</dbReference>
<evidence type="ECO:0000313" key="2">
    <source>
        <dbReference type="EMBL" id="AWN23652.1"/>
    </source>
</evidence>
<organism evidence="2 3">
    <name type="scientific">Deinococcus irradiatisoli</name>
    <dbReference type="NCBI Taxonomy" id="2202254"/>
    <lineage>
        <taxon>Bacteria</taxon>
        <taxon>Thermotogati</taxon>
        <taxon>Deinococcota</taxon>
        <taxon>Deinococci</taxon>
        <taxon>Deinococcales</taxon>
        <taxon>Deinococcaceae</taxon>
        <taxon>Deinococcus</taxon>
    </lineage>
</organism>
<accession>A0A2Z3JF40</accession>
<dbReference type="RefSeq" id="WP_109827380.1">
    <property type="nucleotide sequence ID" value="NZ_CP029494.1"/>
</dbReference>
<reference evidence="2 3" key="1">
    <citation type="submission" date="2018-05" db="EMBL/GenBank/DDBJ databases">
        <title>Complete Genome Sequence of Deinococcus sp. strain 17bor-2.</title>
        <authorList>
            <person name="Srinivasan S."/>
        </authorList>
    </citation>
    <scope>NUCLEOTIDE SEQUENCE [LARGE SCALE GENOMIC DNA]</scope>
    <source>
        <strain evidence="2 3">17bor-2</strain>
    </source>
</reference>
<protein>
    <submittedName>
        <fullName evidence="2">VOC family protein</fullName>
    </submittedName>
</protein>
<gene>
    <name evidence="2" type="ORF">DKM44_10775</name>
</gene>